<proteinExistence type="predicted"/>
<keyword evidence="2" id="KW-1185">Reference proteome</keyword>
<dbReference type="Gene3D" id="3.30.2020.40">
    <property type="entry name" value="Uncharacterised protein PF10387, DUF2442"/>
    <property type="match status" value="1"/>
</dbReference>
<name>A0A975GHV2_9BACT</name>
<organism evidence="1 2">
    <name type="scientific">Desulfonema limicola</name>
    <dbReference type="NCBI Taxonomy" id="45656"/>
    <lineage>
        <taxon>Bacteria</taxon>
        <taxon>Pseudomonadati</taxon>
        <taxon>Thermodesulfobacteriota</taxon>
        <taxon>Desulfobacteria</taxon>
        <taxon>Desulfobacterales</taxon>
        <taxon>Desulfococcaceae</taxon>
        <taxon>Desulfonema</taxon>
    </lineage>
</organism>
<evidence type="ECO:0000313" key="1">
    <source>
        <dbReference type="EMBL" id="QTA81103.1"/>
    </source>
</evidence>
<protein>
    <submittedName>
        <fullName evidence="1">DUF2442</fullName>
    </submittedName>
</protein>
<dbReference type="Pfam" id="PF10387">
    <property type="entry name" value="DUF2442"/>
    <property type="match status" value="1"/>
</dbReference>
<evidence type="ECO:0000313" key="2">
    <source>
        <dbReference type="Proteomes" id="UP000663720"/>
    </source>
</evidence>
<dbReference type="KEGG" id="dli:dnl_34290"/>
<reference evidence="1" key="1">
    <citation type="journal article" date="2021" name="Microb. Physiol.">
        <title>Proteogenomic Insights into the Physiology of Marine, Sulfate-Reducing, Filamentous Desulfonema limicola and Desulfonema magnum.</title>
        <authorList>
            <person name="Schnaars V."/>
            <person name="Wohlbrand L."/>
            <person name="Scheve S."/>
            <person name="Hinrichs C."/>
            <person name="Reinhardt R."/>
            <person name="Rabus R."/>
        </authorList>
    </citation>
    <scope>NUCLEOTIDE SEQUENCE</scope>
    <source>
        <strain evidence="1">5ac10</strain>
    </source>
</reference>
<gene>
    <name evidence="1" type="ORF">dnl_34290</name>
</gene>
<dbReference type="RefSeq" id="WP_207687171.1">
    <property type="nucleotide sequence ID" value="NZ_CP061799.1"/>
</dbReference>
<sequence length="108" mass="12200">MTSLAYKTQNAIAVNINISDDTLSIDLDDGRTVSVPLAWFPRLVYSTPQELKNWRLTGKGQGIYWPDPDEDISVSGLLAGRRSDESQRSFEKWLAKRLPLITNFGDKE</sequence>
<dbReference type="AlphaFoldDB" id="A0A975GHV2"/>
<accession>A0A975GHV2</accession>
<dbReference type="Proteomes" id="UP000663720">
    <property type="component" value="Chromosome"/>
</dbReference>
<dbReference type="InterPro" id="IPR018841">
    <property type="entry name" value="DUF2442"/>
</dbReference>
<dbReference type="EMBL" id="CP061799">
    <property type="protein sequence ID" value="QTA81103.1"/>
    <property type="molecule type" value="Genomic_DNA"/>
</dbReference>